<proteinExistence type="predicted"/>
<name>A0AAE8MKV9_9HYPO</name>
<feature type="region of interest" description="Disordered" evidence="1">
    <location>
        <begin position="25"/>
        <end position="50"/>
    </location>
</feature>
<evidence type="ECO:0000256" key="2">
    <source>
        <dbReference type="SAM" id="SignalP"/>
    </source>
</evidence>
<accession>A0AAE8MKV9</accession>
<feature type="compositionally biased region" description="Acidic residues" evidence="1">
    <location>
        <begin position="71"/>
        <end position="83"/>
    </location>
</feature>
<dbReference type="EMBL" id="ONZP01000632">
    <property type="protein sequence ID" value="SPJ88777.1"/>
    <property type="molecule type" value="Genomic_DNA"/>
</dbReference>
<feature type="signal peptide" evidence="2">
    <location>
        <begin position="1"/>
        <end position="18"/>
    </location>
</feature>
<evidence type="ECO:0000256" key="1">
    <source>
        <dbReference type="SAM" id="MobiDB-lite"/>
    </source>
</evidence>
<protein>
    <submittedName>
        <fullName evidence="3">Uncharacterized protein</fullName>
    </submittedName>
</protein>
<gene>
    <name evidence="3" type="ORF">FTOL_12671</name>
</gene>
<reference evidence="3" key="1">
    <citation type="submission" date="2018-03" db="EMBL/GenBank/DDBJ databases">
        <authorList>
            <person name="Guldener U."/>
        </authorList>
    </citation>
    <scope>NUCLEOTIDE SEQUENCE</scope>
</reference>
<evidence type="ECO:0000313" key="3">
    <source>
        <dbReference type="EMBL" id="SPJ88777.1"/>
    </source>
</evidence>
<feature type="region of interest" description="Disordered" evidence="1">
    <location>
        <begin position="62"/>
        <end position="84"/>
    </location>
</feature>
<dbReference type="Proteomes" id="UP001187734">
    <property type="component" value="Unassembled WGS sequence"/>
</dbReference>
<keyword evidence="4" id="KW-1185">Reference proteome</keyword>
<sequence>MMHHILYLVTLLQREATSYDWIMDEGYEGDEDEPSDCADEEEEEDDDGIDEECINEYDRFETGIHSNGNDEYYDMNDDEDESSVDPTFSLPSGLWLYLSEAIFQLSMMFWTYQEPTGDMSASTIIHYTAVLGIQETSLNFHPAYSSSPRLAALM</sequence>
<keyword evidence="2" id="KW-0732">Signal</keyword>
<comment type="caution">
    <text evidence="3">The sequence shown here is derived from an EMBL/GenBank/DDBJ whole genome shotgun (WGS) entry which is preliminary data.</text>
</comment>
<dbReference type="AlphaFoldDB" id="A0AAE8MKV9"/>
<evidence type="ECO:0000313" key="4">
    <source>
        <dbReference type="Proteomes" id="UP001187734"/>
    </source>
</evidence>
<feature type="chain" id="PRO_5041926380" evidence="2">
    <location>
        <begin position="19"/>
        <end position="154"/>
    </location>
</feature>
<organism evidence="3 4">
    <name type="scientific">Fusarium torulosum</name>
    <dbReference type="NCBI Taxonomy" id="33205"/>
    <lineage>
        <taxon>Eukaryota</taxon>
        <taxon>Fungi</taxon>
        <taxon>Dikarya</taxon>
        <taxon>Ascomycota</taxon>
        <taxon>Pezizomycotina</taxon>
        <taxon>Sordariomycetes</taxon>
        <taxon>Hypocreomycetidae</taxon>
        <taxon>Hypocreales</taxon>
        <taxon>Nectriaceae</taxon>
        <taxon>Fusarium</taxon>
    </lineage>
</organism>